<gene>
    <name evidence="3" type="ORF">ACFQ1M_16835</name>
</gene>
<dbReference type="Gene3D" id="2.40.50.1020">
    <property type="entry name" value="LytTr DNA-binding domain"/>
    <property type="match status" value="1"/>
</dbReference>
<feature type="transmembrane region" description="Helical" evidence="1">
    <location>
        <begin position="51"/>
        <end position="72"/>
    </location>
</feature>
<organism evidence="3 4">
    <name type="scientific">Sungkyunkwania multivorans</name>
    <dbReference type="NCBI Taxonomy" id="1173618"/>
    <lineage>
        <taxon>Bacteria</taxon>
        <taxon>Pseudomonadati</taxon>
        <taxon>Bacteroidota</taxon>
        <taxon>Flavobacteriia</taxon>
        <taxon>Flavobacteriales</taxon>
        <taxon>Flavobacteriaceae</taxon>
        <taxon>Sungkyunkwania</taxon>
    </lineage>
</organism>
<keyword evidence="4" id="KW-1185">Reference proteome</keyword>
<protein>
    <submittedName>
        <fullName evidence="3">LytR/AlgR family response regulator transcription factor</fullName>
    </submittedName>
</protein>
<keyword evidence="1" id="KW-0812">Transmembrane</keyword>
<dbReference type="SMART" id="SM00850">
    <property type="entry name" value="LytTR"/>
    <property type="match status" value="1"/>
</dbReference>
<dbReference type="InterPro" id="IPR046947">
    <property type="entry name" value="LytR-like"/>
</dbReference>
<comment type="caution">
    <text evidence="3">The sequence shown here is derived from an EMBL/GenBank/DDBJ whole genome shotgun (WGS) entry which is preliminary data.</text>
</comment>
<keyword evidence="1" id="KW-1133">Transmembrane helix</keyword>
<name>A0ABW3D5M4_9FLAO</name>
<evidence type="ECO:0000313" key="4">
    <source>
        <dbReference type="Proteomes" id="UP001596978"/>
    </source>
</evidence>
<keyword evidence="1" id="KW-0472">Membrane</keyword>
<dbReference type="EMBL" id="JBHTJH010000017">
    <property type="protein sequence ID" value="MFD0863883.1"/>
    <property type="molecule type" value="Genomic_DNA"/>
</dbReference>
<feature type="transmembrane region" description="Helical" evidence="1">
    <location>
        <begin position="84"/>
        <end position="114"/>
    </location>
</feature>
<sequence>MGQLINTYYLFKFFKSNKIWIVLFLLLISVAVFQDYLFSRLQHTGFYISESLLYNVLWILTIPFIFFEFILLRKLSFTRKTPQIISTIAISTILSLTQILLSALFFVTISYFVFSPTHRFDNIFNAYLSNQFFILFLIYLIAPFVESAIKTFQNKTTSLTIKYSNKIKVKIGTKMVMIKTDSIYSISTDKPYSTILTDNRTYIDDRSLRAFEALLNPKDFIRVHRSTIINLNHIKQLSSRKNGDYDAVLVNGGKIRMSRHYRKNWNALLQ</sequence>
<feature type="transmembrane region" description="Helical" evidence="1">
    <location>
        <begin position="20"/>
        <end position="39"/>
    </location>
</feature>
<dbReference type="Pfam" id="PF04397">
    <property type="entry name" value="LytTR"/>
    <property type="match status" value="1"/>
</dbReference>
<dbReference type="PANTHER" id="PTHR37299:SF1">
    <property type="entry name" value="STAGE 0 SPORULATION PROTEIN A HOMOLOG"/>
    <property type="match status" value="1"/>
</dbReference>
<evidence type="ECO:0000259" key="2">
    <source>
        <dbReference type="PROSITE" id="PS50930"/>
    </source>
</evidence>
<accession>A0ABW3D5M4</accession>
<dbReference type="PROSITE" id="PS50930">
    <property type="entry name" value="HTH_LYTTR"/>
    <property type="match status" value="1"/>
</dbReference>
<dbReference type="PANTHER" id="PTHR37299">
    <property type="entry name" value="TRANSCRIPTIONAL REGULATOR-RELATED"/>
    <property type="match status" value="1"/>
</dbReference>
<reference evidence="4" key="1">
    <citation type="journal article" date="2019" name="Int. J. Syst. Evol. Microbiol.">
        <title>The Global Catalogue of Microorganisms (GCM) 10K type strain sequencing project: providing services to taxonomists for standard genome sequencing and annotation.</title>
        <authorList>
            <consortium name="The Broad Institute Genomics Platform"/>
            <consortium name="The Broad Institute Genome Sequencing Center for Infectious Disease"/>
            <person name="Wu L."/>
            <person name="Ma J."/>
        </authorList>
    </citation>
    <scope>NUCLEOTIDE SEQUENCE [LARGE SCALE GENOMIC DNA]</scope>
    <source>
        <strain evidence="4">CCUG 62952</strain>
    </source>
</reference>
<feature type="transmembrane region" description="Helical" evidence="1">
    <location>
        <begin position="126"/>
        <end position="145"/>
    </location>
</feature>
<proteinExistence type="predicted"/>
<evidence type="ECO:0000313" key="3">
    <source>
        <dbReference type="EMBL" id="MFD0863883.1"/>
    </source>
</evidence>
<dbReference type="InterPro" id="IPR007492">
    <property type="entry name" value="LytTR_DNA-bd_dom"/>
</dbReference>
<evidence type="ECO:0000256" key="1">
    <source>
        <dbReference type="SAM" id="Phobius"/>
    </source>
</evidence>
<feature type="domain" description="HTH LytTR-type" evidence="2">
    <location>
        <begin position="167"/>
        <end position="270"/>
    </location>
</feature>
<dbReference type="RefSeq" id="WP_386410456.1">
    <property type="nucleotide sequence ID" value="NZ_JBHTJH010000017.1"/>
</dbReference>
<dbReference type="Proteomes" id="UP001596978">
    <property type="component" value="Unassembled WGS sequence"/>
</dbReference>